<dbReference type="InterPro" id="IPR050728">
    <property type="entry name" value="Zinc_Metalloprotease_M4"/>
</dbReference>
<dbReference type="GO" id="GO:0046872">
    <property type="term" value="F:metal ion binding"/>
    <property type="evidence" value="ECO:0007669"/>
    <property type="project" value="UniProtKB-KW"/>
</dbReference>
<dbReference type="InterPro" id="IPR027268">
    <property type="entry name" value="Peptidase_M4/M1_CTD_sf"/>
</dbReference>
<feature type="domain" description="Peptidase M4 C-terminal" evidence="11">
    <location>
        <begin position="499"/>
        <end position="659"/>
    </location>
</feature>
<feature type="active site" evidence="8">
    <location>
        <position position="489"/>
    </location>
</feature>
<dbReference type="GO" id="GO:0006508">
    <property type="term" value="P:proteolysis"/>
    <property type="evidence" value="ECO:0007669"/>
    <property type="project" value="UniProtKB-KW"/>
</dbReference>
<evidence type="ECO:0000256" key="2">
    <source>
        <dbReference type="ARBA" id="ARBA00022670"/>
    </source>
</evidence>
<evidence type="ECO:0000256" key="8">
    <source>
        <dbReference type="PIRSR" id="PIRSR623612-1"/>
    </source>
</evidence>
<dbReference type="SUPFAM" id="SSF82171">
    <property type="entry name" value="DPP6 N-terminal domain-like"/>
    <property type="match status" value="1"/>
</dbReference>
<dbReference type="NCBIfam" id="TIGR04183">
    <property type="entry name" value="Por_Secre_tail"/>
    <property type="match status" value="1"/>
</dbReference>
<dbReference type="GO" id="GO:0004222">
    <property type="term" value="F:metalloendopeptidase activity"/>
    <property type="evidence" value="ECO:0007669"/>
    <property type="project" value="InterPro"/>
</dbReference>
<dbReference type="SUPFAM" id="SSF55486">
    <property type="entry name" value="Metalloproteases ('zincins'), catalytic domain"/>
    <property type="match status" value="1"/>
</dbReference>
<dbReference type="Gene3D" id="1.10.390.10">
    <property type="entry name" value="Neutral Protease Domain 2"/>
    <property type="match status" value="1"/>
</dbReference>
<evidence type="ECO:0000259" key="11">
    <source>
        <dbReference type="Pfam" id="PF02868"/>
    </source>
</evidence>
<keyword evidence="6" id="KW-0862">Zinc</keyword>
<sequence>MTTRTPIRTTPIPAVLVPGLCLLMAASAEAIDTSHFPIPLPEVKSSETAARPAKQMAVPDDAGRPGFAAKTANRFAGSVGRTQPASEQLIVGVERRLEAIRQAKLLGLDRNPAARHLGSTDAVFGFERLESSNPDLQIRWHEDTGVPRFISGTNLLPMTATPFAPEDAAAAFLRDQKALLRIDDPSAEFEQTEKIESEDGFQAVRLQQVHEGIPVWARDVVVRLDRSGRVSGFSGTHLPSASFPDATPAVSEGAAAQTARESMSDRYGTAAVSETPELMYFLPIAGNPDPAAVQKEPRLAWRVRTRGNAHQVDDVFVDASTGAILHSSTRVCMTGPATGSGRDLAGVTRSLELWESNGTNFMVNTTKDMFDLNGSQMPDNPKGGILIANANHAENTQELFHVTSNNLNSWTGSENAVSSSFYAGQVYDYFKQRHSRTSIDGNGGAMILVVNFGTNFANAFWSAPIMHFGNGDGQDFSDLAGSLDVTAHEMSHGVTEHTANLVYEFQSGALNEHFSDAFGVATDFFANGNGANWLLGEEVTTPNIAGDCLRNMIDPGASNVAFGGQPRHMNEYRNLTIQQDNGGVHINSGIPNRAFYFATVDQGLGIEATEKIWYRALTQYLNRSSQFVDFRLATIQAAVDLYGAAAGNSVAAAMDAVGITDGEPTDPGGDLPDNTGADYLSFIDASTGNVIRVDLPNGSSFEQITGVSIAASGRPSFADDGSIFAWVAADQNIYVSASNGSGTQQLSDTGDWNSVAINAEGTILAATTVYADGMIYLFDLGTGNGQAVELQSQNSSDGDIPSNIVAADVMEFAAGGDYLIYDTLNRSEFGGTELEFWDINLLRLTDGTFFRVFPSLPAGESVGNPTLGQNHDNLMAFDYVDTEPNVYVLAVDFETGDVGQLTNNFDSLGRPTFAGDDGAVYYQYDDGSSQRQIWYVELEAGGLNGDSKTDTAVLNGALNPVFFTIGTRPTPILLSALEGDWFGDQVVLEWEVPDVASHVGFEVERVIESGSPELRTPDPISSRDGQDGRFQFVDEAPVAASRAEYRIIGVKSDGHTEELGRLELTPGRSGSIGESLALLPAYPNPFAGSVQLRFTVPSDTGLPTSVTIHDVQGRLVARPVAAEQLASGVHQVEWDGRTEDGRPASAGVFFVRLSQGGMEQTQRVTLLR</sequence>
<dbReference type="Pfam" id="PF07504">
    <property type="entry name" value="FTP"/>
    <property type="match status" value="1"/>
</dbReference>
<dbReference type="PRINTS" id="PR00730">
    <property type="entry name" value="THERMOLYSIN"/>
</dbReference>
<evidence type="ECO:0000256" key="4">
    <source>
        <dbReference type="ARBA" id="ARBA00022729"/>
    </source>
</evidence>
<dbReference type="Pfam" id="PF01447">
    <property type="entry name" value="Peptidase_M4"/>
    <property type="match status" value="1"/>
</dbReference>
<dbReference type="Gene3D" id="2.60.40.4070">
    <property type="match status" value="1"/>
</dbReference>
<gene>
    <name evidence="14" type="ORF">KDA27_12365</name>
</gene>
<keyword evidence="3" id="KW-0479">Metal-binding</keyword>
<keyword evidence="7" id="KW-0482">Metalloprotease</keyword>
<evidence type="ECO:0000256" key="6">
    <source>
        <dbReference type="ARBA" id="ARBA00022833"/>
    </source>
</evidence>
<dbReference type="InterPro" id="IPR013856">
    <property type="entry name" value="Peptidase_M4_domain"/>
</dbReference>
<feature type="active site" description="Proton donor" evidence="8">
    <location>
        <position position="585"/>
    </location>
</feature>
<comment type="similarity">
    <text evidence="1">Belongs to the peptidase M4 family.</text>
</comment>
<keyword evidence="2" id="KW-0645">Protease</keyword>
<keyword evidence="5" id="KW-0378">Hydrolase</keyword>
<dbReference type="PANTHER" id="PTHR33794">
    <property type="entry name" value="BACILLOLYSIN"/>
    <property type="match status" value="1"/>
</dbReference>
<name>A0A956SER1_UNCEI</name>
<feature type="domain" description="FTP" evidence="12">
    <location>
        <begin position="187"/>
        <end position="235"/>
    </location>
</feature>
<dbReference type="Gene3D" id="3.10.170.10">
    <property type="match status" value="1"/>
</dbReference>
<dbReference type="PANTHER" id="PTHR33794:SF1">
    <property type="entry name" value="BACILLOLYSIN"/>
    <property type="match status" value="1"/>
</dbReference>
<feature type="chain" id="PRO_5037348209" evidence="9">
    <location>
        <begin position="31"/>
        <end position="1168"/>
    </location>
</feature>
<dbReference type="Gene3D" id="3.10.450.490">
    <property type="match status" value="1"/>
</dbReference>
<dbReference type="InterPro" id="IPR026444">
    <property type="entry name" value="Secre_tail"/>
</dbReference>
<dbReference type="InterPro" id="IPR023612">
    <property type="entry name" value="Peptidase_M4"/>
</dbReference>
<protein>
    <submittedName>
        <fullName evidence="14">M4 family metallopeptidase</fullName>
    </submittedName>
</protein>
<evidence type="ECO:0000256" key="5">
    <source>
        <dbReference type="ARBA" id="ARBA00022801"/>
    </source>
</evidence>
<evidence type="ECO:0000313" key="14">
    <source>
        <dbReference type="EMBL" id="MCA9756589.1"/>
    </source>
</evidence>
<evidence type="ECO:0000259" key="10">
    <source>
        <dbReference type="Pfam" id="PF01447"/>
    </source>
</evidence>
<evidence type="ECO:0000256" key="1">
    <source>
        <dbReference type="ARBA" id="ARBA00009388"/>
    </source>
</evidence>
<evidence type="ECO:0000259" key="13">
    <source>
        <dbReference type="Pfam" id="PF13860"/>
    </source>
</evidence>
<dbReference type="InterPro" id="IPR011096">
    <property type="entry name" value="FTP_domain"/>
</dbReference>
<feature type="domain" description="Peptidase M4" evidence="10">
    <location>
        <begin position="338"/>
        <end position="496"/>
    </location>
</feature>
<proteinExistence type="inferred from homology"/>
<evidence type="ECO:0000259" key="12">
    <source>
        <dbReference type="Pfam" id="PF07504"/>
    </source>
</evidence>
<evidence type="ECO:0000256" key="7">
    <source>
        <dbReference type="ARBA" id="ARBA00023049"/>
    </source>
</evidence>
<dbReference type="EMBL" id="JAGQHS010000059">
    <property type="protein sequence ID" value="MCA9756589.1"/>
    <property type="molecule type" value="Genomic_DNA"/>
</dbReference>
<feature type="signal peptide" evidence="9">
    <location>
        <begin position="1"/>
        <end position="30"/>
    </location>
</feature>
<dbReference type="CDD" id="cd09597">
    <property type="entry name" value="M4_TLP"/>
    <property type="match status" value="1"/>
</dbReference>
<comment type="caution">
    <text evidence="14">The sequence shown here is derived from an EMBL/GenBank/DDBJ whole genome shotgun (WGS) entry which is preliminary data.</text>
</comment>
<dbReference type="InterPro" id="IPR025965">
    <property type="entry name" value="FlgD/Vpr_Ig-like"/>
</dbReference>
<organism evidence="14 15">
    <name type="scientific">Eiseniibacteriota bacterium</name>
    <dbReference type="NCBI Taxonomy" id="2212470"/>
    <lineage>
        <taxon>Bacteria</taxon>
        <taxon>Candidatus Eiseniibacteriota</taxon>
    </lineage>
</organism>
<accession>A0A956SER1</accession>
<dbReference type="AlphaFoldDB" id="A0A956SER1"/>
<reference evidence="14" key="2">
    <citation type="journal article" date="2021" name="Microbiome">
        <title>Successional dynamics and alternative stable states in a saline activated sludge microbial community over 9 years.</title>
        <authorList>
            <person name="Wang Y."/>
            <person name="Ye J."/>
            <person name="Ju F."/>
            <person name="Liu L."/>
            <person name="Boyd J.A."/>
            <person name="Deng Y."/>
            <person name="Parks D.H."/>
            <person name="Jiang X."/>
            <person name="Yin X."/>
            <person name="Woodcroft B.J."/>
            <person name="Tyson G.W."/>
            <person name="Hugenholtz P."/>
            <person name="Polz M.F."/>
            <person name="Zhang T."/>
        </authorList>
    </citation>
    <scope>NUCLEOTIDE SEQUENCE</scope>
    <source>
        <strain evidence="14">HKST-UBA02</strain>
    </source>
</reference>
<evidence type="ECO:0000256" key="3">
    <source>
        <dbReference type="ARBA" id="ARBA00022723"/>
    </source>
</evidence>
<dbReference type="Proteomes" id="UP000739538">
    <property type="component" value="Unassembled WGS sequence"/>
</dbReference>
<evidence type="ECO:0000256" key="9">
    <source>
        <dbReference type="SAM" id="SignalP"/>
    </source>
</evidence>
<evidence type="ECO:0000313" key="15">
    <source>
        <dbReference type="Proteomes" id="UP000739538"/>
    </source>
</evidence>
<keyword evidence="4 9" id="KW-0732">Signal</keyword>
<reference evidence="14" key="1">
    <citation type="submission" date="2020-04" db="EMBL/GenBank/DDBJ databases">
        <authorList>
            <person name="Zhang T."/>
        </authorList>
    </citation>
    <scope>NUCLEOTIDE SEQUENCE</scope>
    <source>
        <strain evidence="14">HKST-UBA02</strain>
    </source>
</reference>
<dbReference type="Pfam" id="PF02868">
    <property type="entry name" value="Peptidase_M4_C"/>
    <property type="match status" value="1"/>
</dbReference>
<feature type="domain" description="FlgD/Vpr Ig-like" evidence="13">
    <location>
        <begin position="1090"/>
        <end position="1153"/>
    </location>
</feature>
<dbReference type="Pfam" id="PF13860">
    <property type="entry name" value="FlgD_ig"/>
    <property type="match status" value="1"/>
</dbReference>
<dbReference type="InterPro" id="IPR001570">
    <property type="entry name" value="Peptidase_M4_C_domain"/>
</dbReference>